<dbReference type="Gene3D" id="3.30.40.10">
    <property type="entry name" value="Zinc/RING finger domain, C3HC4 (zinc finger)"/>
    <property type="match status" value="1"/>
</dbReference>
<evidence type="ECO:0000313" key="13">
    <source>
        <dbReference type="Proteomes" id="UP000054166"/>
    </source>
</evidence>
<dbReference type="InterPro" id="IPR059033">
    <property type="entry name" value="C144_05_dom"/>
</dbReference>
<dbReference type="Pfam" id="PF00176">
    <property type="entry name" value="SNF2-rel_dom"/>
    <property type="match status" value="1"/>
</dbReference>
<keyword evidence="6" id="KW-0067">ATP-binding</keyword>
<dbReference type="OrthoDB" id="5330228at2759"/>
<feature type="region of interest" description="Disordered" evidence="9">
    <location>
        <begin position="776"/>
        <end position="820"/>
    </location>
</feature>
<keyword evidence="1" id="KW-0479">Metal-binding</keyword>
<dbReference type="GO" id="GO:0016787">
    <property type="term" value="F:hydrolase activity"/>
    <property type="evidence" value="ECO:0007669"/>
    <property type="project" value="UniProtKB-KW"/>
</dbReference>
<keyword evidence="5" id="KW-0862">Zinc</keyword>
<keyword evidence="3 7" id="KW-0863">Zinc-finger</keyword>
<dbReference type="PROSITE" id="PS00518">
    <property type="entry name" value="ZF_RING_1"/>
    <property type="match status" value="1"/>
</dbReference>
<evidence type="ECO:0008006" key="14">
    <source>
        <dbReference type="Google" id="ProtNLM"/>
    </source>
</evidence>
<dbReference type="PANTHER" id="PTHR45865:SF1">
    <property type="entry name" value="E3 UBIQUITIN-PROTEIN LIGASE SHPRH"/>
    <property type="match status" value="1"/>
</dbReference>
<dbReference type="SUPFAM" id="SSF57850">
    <property type="entry name" value="RING/U-box"/>
    <property type="match status" value="1"/>
</dbReference>
<reference evidence="13" key="2">
    <citation type="submission" date="2015-01" db="EMBL/GenBank/DDBJ databases">
        <title>Evolutionary Origins and Diversification of the Mycorrhizal Mutualists.</title>
        <authorList>
            <consortium name="DOE Joint Genome Institute"/>
            <consortium name="Mycorrhizal Genomics Consortium"/>
            <person name="Kohler A."/>
            <person name="Kuo A."/>
            <person name="Nagy L.G."/>
            <person name="Floudas D."/>
            <person name="Copeland A."/>
            <person name="Barry K.W."/>
            <person name="Cichocki N."/>
            <person name="Veneault-Fourrey C."/>
            <person name="LaButti K."/>
            <person name="Lindquist E.A."/>
            <person name="Lipzen A."/>
            <person name="Lundell T."/>
            <person name="Morin E."/>
            <person name="Murat C."/>
            <person name="Riley R."/>
            <person name="Ohm R."/>
            <person name="Sun H."/>
            <person name="Tunlid A."/>
            <person name="Henrissat B."/>
            <person name="Grigoriev I.V."/>
            <person name="Hibbett D.S."/>
            <person name="Martin F."/>
        </authorList>
    </citation>
    <scope>NUCLEOTIDE SEQUENCE [LARGE SCALE GENOMIC DNA]</scope>
    <source>
        <strain evidence="13">F 1598</strain>
    </source>
</reference>
<dbReference type="PROSITE" id="PS51192">
    <property type="entry name" value="HELICASE_ATP_BIND_1"/>
    <property type="match status" value="1"/>
</dbReference>
<evidence type="ECO:0000256" key="3">
    <source>
        <dbReference type="ARBA" id="ARBA00022771"/>
    </source>
</evidence>
<dbReference type="SMART" id="SM00487">
    <property type="entry name" value="DEXDc"/>
    <property type="match status" value="1"/>
</dbReference>
<dbReference type="GO" id="GO:0008270">
    <property type="term" value="F:zinc ion binding"/>
    <property type="evidence" value="ECO:0007669"/>
    <property type="project" value="UniProtKB-KW"/>
</dbReference>
<feature type="region of interest" description="Disordered" evidence="9">
    <location>
        <begin position="394"/>
        <end position="429"/>
    </location>
</feature>
<proteinExistence type="predicted"/>
<dbReference type="Gene3D" id="3.40.50.300">
    <property type="entry name" value="P-loop containing nucleotide triphosphate hydrolases"/>
    <property type="match status" value="1"/>
</dbReference>
<dbReference type="SMART" id="SM00184">
    <property type="entry name" value="RING"/>
    <property type="match status" value="1"/>
</dbReference>
<dbReference type="InterPro" id="IPR027417">
    <property type="entry name" value="P-loop_NTPase"/>
</dbReference>
<dbReference type="Pfam" id="PF26021">
    <property type="entry name" value="Ferritin_C144_05"/>
    <property type="match status" value="1"/>
</dbReference>
<dbReference type="SUPFAM" id="SSF52540">
    <property type="entry name" value="P-loop containing nucleoside triphosphate hydrolases"/>
    <property type="match status" value="2"/>
</dbReference>
<evidence type="ECO:0000256" key="5">
    <source>
        <dbReference type="ARBA" id="ARBA00022833"/>
    </source>
</evidence>
<dbReference type="InterPro" id="IPR014001">
    <property type="entry name" value="Helicase_ATP-bd"/>
</dbReference>
<evidence type="ECO:0000259" key="11">
    <source>
        <dbReference type="PROSITE" id="PS51192"/>
    </source>
</evidence>
<evidence type="ECO:0000256" key="7">
    <source>
        <dbReference type="PROSITE-ProRule" id="PRU00175"/>
    </source>
</evidence>
<dbReference type="InterPro" id="IPR017907">
    <property type="entry name" value="Znf_RING_CS"/>
</dbReference>
<dbReference type="GO" id="GO:0061630">
    <property type="term" value="F:ubiquitin protein ligase activity"/>
    <property type="evidence" value="ECO:0007669"/>
    <property type="project" value="TreeGrafter"/>
</dbReference>
<dbReference type="InterPro" id="IPR038718">
    <property type="entry name" value="SNF2-like_sf"/>
</dbReference>
<sequence length="1495" mass="167986">MNLLKQISVSAQEPTSIELGQIWLRRYRGRYVGLSEAPGFPGEEYGDSAQAESDKWFLVVPSIPWPNEVDFDADDYTESEIHEDILAACIVLGSIGHVAIRTNLRIVVPPASEHDISKHELPFSLQVDVTLSLVVPKIHEPIWSRNLTKRDLAKQEDAQRRLLSLLFPSSARDMPTVPHHSDAGSTDIPFLYSILTAAPRLRSAIAEEAMQPDALLPTLLPFQRRSVGWMLEREGKAVNSDGEIVPKSSVSNLDNSTLPLFWDKVEHDGDDVWYIHHLTGTLSSEIPDEECPPGGILAEEPGLGKTLECIALILLNPAPGRNPTISRWDSEAQITLKEIKTTLIVTPPSLASQWADELALHAPSLKVFIYDGWAKLSVPITEYDVEIERERRRSAGKVKSAARGAKSGGTKGKKVKGKSANYDDDDDYMDVDTPKSASVRMTNEDDEDILDWCTYINTFDVCITTYNTLRQDLSVARAPPVRPRREDVVYSNLERARSPLVMCEWHRVIMDEVQMVGGGKIEEMVSLIPRISSFAVSGTPARTQVSDLMHVLKFLRVDHVIGSTRLWNRLIKPGFADQFAAMFRRHAIRTMKSTVKDELTIPQQTRYLVGIDLGRVERHVYDQNLEAALLELGLDARGVAASAGWEVDAALLRSLLRKLRGICTHPQVGQLQKQGDKLIKPGALKTIGDVLDTMRDQNWRNLMDDRKSKIQIFIRRAQLQHHDEEDRTRYQHALETLLLAEKEANKLIDEVKAVIGEHEEKGDVLKKEAAALRELRNPEIVEETNDKGKGKAPEREDSPSSDADSEDHDLPKTPAGQEHGIKRRALQQRLRECNVTLHRVKFLQGDVYHVLGAPQEDESYAAAEEIRRGLLKTTEEAATRAMTTLMKDAATKGLTQKSLLIRTPYCDKGGIRSSELMEEVDEIIEGLLNKQSALLWEWRIRMHALLTQSLKGDGNADGDEYSRSLDAQGEADVYLQAYTALMADRRATLVAERTLLAEHDGKEKKLRKTKAAKAATAAAMAVYGLQNPEIPDDLELRPEHEVLFKDLTNARKDLLEDFDSRAIKSVIVDLNGIALRIRNDKDPEKIIIKKALSDLRKLVADQGTLMDKLEADLAQFRKAFNERILYFRQLQEISDSVAEVTWDHSVTDAMQATVFDQTELEGKINTSRARQRFLDHLAKNKEDGATDEDDECCILCRCSFTRGYITNCAHVFCELCMNAWTGKKEGKTCPVCRVIIQPEQLQRFTVEDQQTDVPPPPMLNNNEPAPRARREILYNKIDPKLFEDIQTMESFGSYGSKIQALVRHLLFLQVTEPGAKSIVFSAWADSLHIIEHALQGNNISCLRIDQSKGKQSAAKRFRSDPNILVLLLHGERENAGLNVTCASRVFLVESVVHHGFEVQAIARIDRMGQTKPTEVYCYYAEETVERNILDLAAKQGLSLYTKDNSAGTLNVTPFALDAEKKTDSPAKKKVQKGDFIYKTDDMLAILFPVRINFHF</sequence>
<feature type="domain" description="Helicase ATP-binding" evidence="11">
    <location>
        <begin position="286"/>
        <end position="558"/>
    </location>
</feature>
<keyword evidence="2" id="KW-0547">Nucleotide-binding</keyword>
<keyword evidence="8" id="KW-0175">Coiled coil</keyword>
<dbReference type="STRING" id="765440.A0A0C3BTC9"/>
<evidence type="ECO:0000313" key="12">
    <source>
        <dbReference type="EMBL" id="KIM89808.1"/>
    </source>
</evidence>
<organism evidence="12 13">
    <name type="scientific">Piloderma croceum (strain F 1598)</name>
    <dbReference type="NCBI Taxonomy" id="765440"/>
    <lineage>
        <taxon>Eukaryota</taxon>
        <taxon>Fungi</taxon>
        <taxon>Dikarya</taxon>
        <taxon>Basidiomycota</taxon>
        <taxon>Agaricomycotina</taxon>
        <taxon>Agaricomycetes</taxon>
        <taxon>Agaricomycetidae</taxon>
        <taxon>Atheliales</taxon>
        <taxon>Atheliaceae</taxon>
        <taxon>Piloderma</taxon>
    </lineage>
</organism>
<feature type="coiled-coil region" evidence="8">
    <location>
        <begin position="730"/>
        <end position="761"/>
    </location>
</feature>
<dbReference type="CDD" id="cd18793">
    <property type="entry name" value="SF2_C_SNF"/>
    <property type="match status" value="1"/>
</dbReference>
<evidence type="ECO:0000259" key="10">
    <source>
        <dbReference type="PROSITE" id="PS50089"/>
    </source>
</evidence>
<dbReference type="Proteomes" id="UP000054166">
    <property type="component" value="Unassembled WGS sequence"/>
</dbReference>
<feature type="compositionally biased region" description="Basic and acidic residues" evidence="9">
    <location>
        <begin position="776"/>
        <end position="798"/>
    </location>
</feature>
<dbReference type="HOGENOM" id="CLU_001592_2_1_1"/>
<evidence type="ECO:0000256" key="6">
    <source>
        <dbReference type="ARBA" id="ARBA00022840"/>
    </source>
</evidence>
<dbReference type="Gene3D" id="3.40.50.10810">
    <property type="entry name" value="Tandem AAA-ATPase domain"/>
    <property type="match status" value="2"/>
</dbReference>
<dbReference type="GO" id="GO:0005524">
    <property type="term" value="F:ATP binding"/>
    <property type="evidence" value="ECO:0007669"/>
    <property type="project" value="InterPro"/>
</dbReference>
<evidence type="ECO:0000256" key="2">
    <source>
        <dbReference type="ARBA" id="ARBA00022741"/>
    </source>
</evidence>
<reference evidence="12 13" key="1">
    <citation type="submission" date="2014-04" db="EMBL/GenBank/DDBJ databases">
        <authorList>
            <consortium name="DOE Joint Genome Institute"/>
            <person name="Kuo A."/>
            <person name="Tarkka M."/>
            <person name="Buscot F."/>
            <person name="Kohler A."/>
            <person name="Nagy L.G."/>
            <person name="Floudas D."/>
            <person name="Copeland A."/>
            <person name="Barry K.W."/>
            <person name="Cichocki N."/>
            <person name="Veneault-Fourrey C."/>
            <person name="LaButti K."/>
            <person name="Lindquist E.A."/>
            <person name="Lipzen A."/>
            <person name="Lundell T."/>
            <person name="Morin E."/>
            <person name="Murat C."/>
            <person name="Sun H."/>
            <person name="Tunlid A."/>
            <person name="Henrissat B."/>
            <person name="Grigoriev I.V."/>
            <person name="Hibbett D.S."/>
            <person name="Martin F."/>
            <person name="Nordberg H.P."/>
            <person name="Cantor M.N."/>
            <person name="Hua S.X."/>
        </authorList>
    </citation>
    <scope>NUCLEOTIDE SEQUENCE [LARGE SCALE GENOMIC DNA]</scope>
    <source>
        <strain evidence="12 13">F 1598</strain>
    </source>
</reference>
<dbReference type="InterPro" id="IPR000330">
    <property type="entry name" value="SNF2_N"/>
</dbReference>
<protein>
    <recommendedName>
        <fullName evidence="14">RING-type domain-containing protein</fullName>
    </recommendedName>
</protein>
<name>A0A0C3BTC9_PILCF</name>
<dbReference type="EMBL" id="KN832974">
    <property type="protein sequence ID" value="KIM89808.1"/>
    <property type="molecule type" value="Genomic_DNA"/>
</dbReference>
<dbReference type="FunCoup" id="A0A0C3BTC9">
    <property type="interactions" value="432"/>
</dbReference>
<accession>A0A0C3BTC9</accession>
<dbReference type="InterPro" id="IPR001841">
    <property type="entry name" value="Znf_RING"/>
</dbReference>
<evidence type="ECO:0000256" key="9">
    <source>
        <dbReference type="SAM" id="MobiDB-lite"/>
    </source>
</evidence>
<dbReference type="InParanoid" id="A0A0C3BTC9"/>
<dbReference type="InterPro" id="IPR052583">
    <property type="entry name" value="ATP-helicase/E3_Ub-Ligase"/>
</dbReference>
<gene>
    <name evidence="12" type="ORF">PILCRDRAFT_767269</name>
</gene>
<dbReference type="InterPro" id="IPR049730">
    <property type="entry name" value="SNF2/RAD54-like_C"/>
</dbReference>
<dbReference type="GO" id="GO:0000209">
    <property type="term" value="P:protein polyubiquitination"/>
    <property type="evidence" value="ECO:0007669"/>
    <property type="project" value="TreeGrafter"/>
</dbReference>
<evidence type="ECO:0000256" key="4">
    <source>
        <dbReference type="ARBA" id="ARBA00022801"/>
    </source>
</evidence>
<dbReference type="PANTHER" id="PTHR45865">
    <property type="entry name" value="E3 UBIQUITIN-PROTEIN LIGASE SHPRH FAMILY MEMBER"/>
    <property type="match status" value="1"/>
</dbReference>
<evidence type="ECO:0000256" key="1">
    <source>
        <dbReference type="ARBA" id="ARBA00022723"/>
    </source>
</evidence>
<dbReference type="InterPro" id="IPR013083">
    <property type="entry name" value="Znf_RING/FYVE/PHD"/>
</dbReference>
<dbReference type="GO" id="GO:0005634">
    <property type="term" value="C:nucleus"/>
    <property type="evidence" value="ECO:0007669"/>
    <property type="project" value="TreeGrafter"/>
</dbReference>
<dbReference type="GO" id="GO:0006974">
    <property type="term" value="P:DNA damage response"/>
    <property type="evidence" value="ECO:0007669"/>
    <property type="project" value="TreeGrafter"/>
</dbReference>
<keyword evidence="4" id="KW-0378">Hydrolase</keyword>
<dbReference type="PROSITE" id="PS50089">
    <property type="entry name" value="ZF_RING_2"/>
    <property type="match status" value="1"/>
</dbReference>
<feature type="domain" description="RING-type" evidence="10">
    <location>
        <begin position="1193"/>
        <end position="1233"/>
    </location>
</feature>
<keyword evidence="13" id="KW-1185">Reference proteome</keyword>
<evidence type="ECO:0000256" key="8">
    <source>
        <dbReference type="SAM" id="Coils"/>
    </source>
</evidence>